<dbReference type="InterPro" id="IPR035812">
    <property type="entry name" value="m-THF_DH_NAD-bd"/>
</dbReference>
<dbReference type="AlphaFoldDB" id="A0AAN7WJ80"/>
<dbReference type="InterPro" id="IPR036291">
    <property type="entry name" value="NAD(P)-bd_dom_sf"/>
</dbReference>
<gene>
    <name evidence="16" type="ORF">RI543_001135</name>
</gene>
<evidence type="ECO:0000256" key="11">
    <source>
        <dbReference type="ARBA" id="ARBA00061364"/>
    </source>
</evidence>
<dbReference type="GO" id="GO:0006730">
    <property type="term" value="P:one-carbon metabolic process"/>
    <property type="evidence" value="ECO:0007669"/>
    <property type="project" value="UniProtKB-KW"/>
</dbReference>
<protein>
    <recommendedName>
        <fullName evidence="13">Methylenetetrahydrofolate dehydrogenase [NAD(+)]</fullName>
        <ecNumber evidence="12">1.5.1.15</ecNumber>
    </recommendedName>
</protein>
<feature type="domain" description="Tetrahydrofolate dehydrogenase/cyclohydrolase NAD(P)-binding" evidence="15">
    <location>
        <begin position="166"/>
        <end position="227"/>
    </location>
</feature>
<keyword evidence="7" id="KW-0560">Oxidoreductase</keyword>
<evidence type="ECO:0000256" key="1">
    <source>
        <dbReference type="ARBA" id="ARBA00004123"/>
    </source>
</evidence>
<comment type="similarity">
    <text evidence="11">Belongs to the tetrahydrofolate dehydrogenase/cyclohydrolase family.</text>
</comment>
<keyword evidence="8" id="KW-0520">NAD</keyword>
<dbReference type="EMBL" id="JAWIZZ010000036">
    <property type="protein sequence ID" value="KAK5781295.1"/>
    <property type="molecule type" value="Genomic_DNA"/>
</dbReference>
<dbReference type="PANTHER" id="PTHR48099:SF3">
    <property type="entry name" value="METHYLENETETRAHYDROFOLATE DEHYDROGENASE [NAD(+)]"/>
    <property type="match status" value="1"/>
</dbReference>
<dbReference type="GO" id="GO:0009113">
    <property type="term" value="P:purine nucleobase biosynthetic process"/>
    <property type="evidence" value="ECO:0007669"/>
    <property type="project" value="TreeGrafter"/>
</dbReference>
<sequence length="338" mass="37972">MSSVTENNNNNNNDLSVIPKPGRTVLASAIAKVYTEEIQNKIVQLKSTSHPNGPLLVGFLANQDPAAEMYARWTGKTAESLGVRFELRKFDDKDRLEEGILAANDDDQVDGIIIYFPVFGNAQDQYLQQIVSPEKDVEGLNHLYYQNMYHNIRYLDKEKQLKSILPCTPLAIVKILEYLKLYNTLLPDGNHLYGKKCVVVNRSEIVGRPLAALLANDGATVYSVDINNIQKFTRGSGLKYSKHHVEDLGDYSEELLKKLSQEADIIITGVPSESYQFPTEYVKEGAACINFSSFKNFSEDVKTKASLYVPMTGKVTIAMLIRNMLRLIDNRNAKKQQA</sequence>
<dbReference type="Pfam" id="PF02882">
    <property type="entry name" value="THF_DHG_CYH_C"/>
    <property type="match status" value="1"/>
</dbReference>
<keyword evidence="9" id="KW-0539">Nucleus</keyword>
<evidence type="ECO:0000256" key="6">
    <source>
        <dbReference type="ARBA" id="ARBA00022755"/>
    </source>
</evidence>
<keyword evidence="6" id="KW-0658">Purine biosynthesis</keyword>
<evidence type="ECO:0000256" key="5">
    <source>
        <dbReference type="ARBA" id="ARBA00022563"/>
    </source>
</evidence>
<dbReference type="Pfam" id="PF00763">
    <property type="entry name" value="THF_DHG_CYH"/>
    <property type="match status" value="1"/>
</dbReference>
<dbReference type="Gene3D" id="3.40.50.720">
    <property type="entry name" value="NAD(P)-binding Rossmann-like Domain"/>
    <property type="match status" value="1"/>
</dbReference>
<proteinExistence type="inferred from homology"/>
<evidence type="ECO:0000256" key="12">
    <source>
        <dbReference type="ARBA" id="ARBA00066980"/>
    </source>
</evidence>
<reference evidence="17" key="1">
    <citation type="submission" date="2023-07" db="EMBL/GenBank/DDBJ databases">
        <title>A draft genome of Kazachstania heterogenica Y-27499.</title>
        <authorList>
            <person name="Donic C."/>
            <person name="Kralova J.S."/>
            <person name="Fidel L."/>
            <person name="Ben-Dor S."/>
            <person name="Jung S."/>
        </authorList>
    </citation>
    <scope>NUCLEOTIDE SEQUENCE [LARGE SCALE GENOMIC DNA]</scope>
    <source>
        <strain evidence="17">Y27499</strain>
    </source>
</reference>
<comment type="function">
    <text evidence="10">Catalyzes oxidation of cytoplasmic one-carbon units for purine biosynthesis.</text>
</comment>
<evidence type="ECO:0000256" key="2">
    <source>
        <dbReference type="ARBA" id="ARBA00004496"/>
    </source>
</evidence>
<evidence type="ECO:0000256" key="10">
    <source>
        <dbReference type="ARBA" id="ARBA00053076"/>
    </source>
</evidence>
<dbReference type="Gene3D" id="3.40.50.10860">
    <property type="entry name" value="Leucine Dehydrogenase, chain A, domain 1"/>
    <property type="match status" value="1"/>
</dbReference>
<dbReference type="FunFam" id="3.40.50.10860:FF:000012">
    <property type="entry name" value="Methylenetetrahydrofolate dehydrogenase [NAD(+)]"/>
    <property type="match status" value="1"/>
</dbReference>
<dbReference type="Proteomes" id="UP001306508">
    <property type="component" value="Unassembled WGS sequence"/>
</dbReference>
<keyword evidence="4" id="KW-0963">Cytoplasm</keyword>
<dbReference type="InterPro" id="IPR020631">
    <property type="entry name" value="THF_DH/CycHdrlase_NAD-bd_dom"/>
</dbReference>
<evidence type="ECO:0000313" key="17">
    <source>
        <dbReference type="Proteomes" id="UP001306508"/>
    </source>
</evidence>
<dbReference type="CDD" id="cd01079">
    <property type="entry name" value="NAD_bind_m-THF_DH"/>
    <property type="match status" value="1"/>
</dbReference>
<evidence type="ECO:0000256" key="8">
    <source>
        <dbReference type="ARBA" id="ARBA00023027"/>
    </source>
</evidence>
<organism evidence="16 17">
    <name type="scientific">Arxiozyma heterogenica</name>
    <dbReference type="NCBI Taxonomy" id="278026"/>
    <lineage>
        <taxon>Eukaryota</taxon>
        <taxon>Fungi</taxon>
        <taxon>Dikarya</taxon>
        <taxon>Ascomycota</taxon>
        <taxon>Saccharomycotina</taxon>
        <taxon>Saccharomycetes</taxon>
        <taxon>Saccharomycetales</taxon>
        <taxon>Saccharomycetaceae</taxon>
        <taxon>Arxiozyma</taxon>
    </lineage>
</organism>
<evidence type="ECO:0000259" key="14">
    <source>
        <dbReference type="Pfam" id="PF00763"/>
    </source>
</evidence>
<keyword evidence="5" id="KW-0554">One-carbon metabolism</keyword>
<evidence type="ECO:0000259" key="15">
    <source>
        <dbReference type="Pfam" id="PF02882"/>
    </source>
</evidence>
<dbReference type="GO" id="GO:0005634">
    <property type="term" value="C:nucleus"/>
    <property type="evidence" value="ECO:0007669"/>
    <property type="project" value="UniProtKB-SubCell"/>
</dbReference>
<evidence type="ECO:0000256" key="9">
    <source>
        <dbReference type="ARBA" id="ARBA00023242"/>
    </source>
</evidence>
<dbReference type="InterPro" id="IPR000672">
    <property type="entry name" value="THF_DH/CycHdrlase"/>
</dbReference>
<comment type="subcellular location">
    <subcellularLocation>
        <location evidence="2">Cytoplasm</location>
    </subcellularLocation>
    <subcellularLocation>
        <location evidence="1">Nucleus</location>
    </subcellularLocation>
</comment>
<dbReference type="FunFam" id="3.40.50.720:FF:000255">
    <property type="entry name" value="Methylenetetrahydrofolate dehydrogenase"/>
    <property type="match status" value="1"/>
</dbReference>
<dbReference type="GO" id="GO:0005829">
    <property type="term" value="C:cytosol"/>
    <property type="evidence" value="ECO:0007669"/>
    <property type="project" value="TreeGrafter"/>
</dbReference>
<dbReference type="GO" id="GO:0006164">
    <property type="term" value="P:purine nucleotide biosynthetic process"/>
    <property type="evidence" value="ECO:0007669"/>
    <property type="project" value="UniProtKB-KW"/>
</dbReference>
<dbReference type="SUPFAM" id="SSF53223">
    <property type="entry name" value="Aminoacid dehydrogenase-like, N-terminal domain"/>
    <property type="match status" value="1"/>
</dbReference>
<evidence type="ECO:0000313" key="16">
    <source>
        <dbReference type="EMBL" id="KAK5781295.1"/>
    </source>
</evidence>
<dbReference type="PRINTS" id="PR00085">
    <property type="entry name" value="THFDHDRGNASE"/>
</dbReference>
<evidence type="ECO:0000256" key="13">
    <source>
        <dbReference type="ARBA" id="ARBA00074830"/>
    </source>
</evidence>
<dbReference type="InterPro" id="IPR020630">
    <property type="entry name" value="THF_DH/CycHdrlase_cat_dom"/>
</dbReference>
<comment type="subunit">
    <text evidence="3">Homodimer.</text>
</comment>
<evidence type="ECO:0000256" key="4">
    <source>
        <dbReference type="ARBA" id="ARBA00022490"/>
    </source>
</evidence>
<dbReference type="PANTHER" id="PTHR48099">
    <property type="entry name" value="C-1-TETRAHYDROFOLATE SYNTHASE, CYTOPLASMIC-RELATED"/>
    <property type="match status" value="1"/>
</dbReference>
<accession>A0AAN7WJ80</accession>
<dbReference type="EC" id="1.5.1.15" evidence="12"/>
<dbReference type="GO" id="GO:0004487">
    <property type="term" value="F:methylenetetrahydrofolate dehydrogenase (NAD+) activity"/>
    <property type="evidence" value="ECO:0007669"/>
    <property type="project" value="UniProtKB-EC"/>
</dbReference>
<comment type="caution">
    <text evidence="16">The sequence shown here is derived from an EMBL/GenBank/DDBJ whole genome shotgun (WGS) entry which is preliminary data.</text>
</comment>
<evidence type="ECO:0000256" key="7">
    <source>
        <dbReference type="ARBA" id="ARBA00023002"/>
    </source>
</evidence>
<name>A0AAN7WJ80_9SACH</name>
<dbReference type="GO" id="GO:0004488">
    <property type="term" value="F:methylenetetrahydrofolate dehydrogenase (NADP+) activity"/>
    <property type="evidence" value="ECO:0007669"/>
    <property type="project" value="InterPro"/>
</dbReference>
<feature type="domain" description="Tetrahydrofolate dehydrogenase/cyclohydrolase catalytic" evidence="14">
    <location>
        <begin position="27"/>
        <end position="138"/>
    </location>
</feature>
<dbReference type="InterPro" id="IPR046346">
    <property type="entry name" value="Aminoacid_DH-like_N_sf"/>
</dbReference>
<evidence type="ECO:0000256" key="3">
    <source>
        <dbReference type="ARBA" id="ARBA00011738"/>
    </source>
</evidence>
<dbReference type="SUPFAM" id="SSF51735">
    <property type="entry name" value="NAD(P)-binding Rossmann-fold domains"/>
    <property type="match status" value="1"/>
</dbReference>
<keyword evidence="17" id="KW-1185">Reference proteome</keyword>